<dbReference type="PANTHER" id="PTHR46825:SF7">
    <property type="entry name" value="D-ALANYL-D-ALANINE CARBOXYPEPTIDASE"/>
    <property type="match status" value="1"/>
</dbReference>
<proteinExistence type="predicted"/>
<dbReference type="InterPro" id="IPR050491">
    <property type="entry name" value="AmpC-like"/>
</dbReference>
<dbReference type="RefSeq" id="WP_144088879.1">
    <property type="nucleotide sequence ID" value="NZ_VMHE01000013.1"/>
</dbReference>
<sequence length="345" mass="39174">MPIETVYIDKVFHKMTKSKDVHEGILMVEESKDNQSHFLVYGGKGMDSQIILASITKLFTTACILKLNEQGKLSLNDRLTKYFNQEVLQGLHTYKGQDHTPNLTIAHLLFQTSGLPDAYEEKSVNLKKQVIHKDFYLSFDELLATTKQMKPHFLPEPVGKAYYADINFDLLGRIIEKVCQSSLEEAFKRLVYDPLNLKQTYIPQKESDSIPPIYFKQTKLHRPNYVMSCGASGGVVSTTRELMEFIKAFFQGRLFDKEVFQQLSSYNKLQASMYPIQYGGGYMRVPLEGLPTLFKGKGELLGHSGSTGSFAFYYPEKEIYIVGDLNQSSNPALPIRMAMRVAISV</sequence>
<dbReference type="InterPro" id="IPR012338">
    <property type="entry name" value="Beta-lactam/transpept-like"/>
</dbReference>
<evidence type="ECO:0000259" key="1">
    <source>
        <dbReference type="Pfam" id="PF00144"/>
    </source>
</evidence>
<accession>A0A556PKM3</accession>
<keyword evidence="3" id="KW-1185">Reference proteome</keyword>
<dbReference type="AlphaFoldDB" id="A0A556PKM3"/>
<dbReference type="Gene3D" id="3.40.710.10">
    <property type="entry name" value="DD-peptidase/beta-lactamase superfamily"/>
    <property type="match status" value="1"/>
</dbReference>
<dbReference type="Proteomes" id="UP000316425">
    <property type="component" value="Unassembled WGS sequence"/>
</dbReference>
<dbReference type="SUPFAM" id="SSF56601">
    <property type="entry name" value="beta-lactamase/transpeptidase-like"/>
    <property type="match status" value="1"/>
</dbReference>
<name>A0A556PKM3_9BACI</name>
<gene>
    <name evidence="2" type="ORF">FPQ13_08315</name>
</gene>
<protein>
    <submittedName>
        <fullName evidence="2">Beta-lactamase family protein</fullName>
    </submittedName>
</protein>
<dbReference type="PANTHER" id="PTHR46825">
    <property type="entry name" value="D-ALANYL-D-ALANINE-CARBOXYPEPTIDASE/ENDOPEPTIDASE AMPH"/>
    <property type="match status" value="1"/>
</dbReference>
<organism evidence="2 3">
    <name type="scientific">Allobacillus salarius</name>
    <dbReference type="NCBI Taxonomy" id="1955272"/>
    <lineage>
        <taxon>Bacteria</taxon>
        <taxon>Bacillati</taxon>
        <taxon>Bacillota</taxon>
        <taxon>Bacilli</taxon>
        <taxon>Bacillales</taxon>
        <taxon>Bacillaceae</taxon>
        <taxon>Allobacillus</taxon>
    </lineage>
</organism>
<evidence type="ECO:0000313" key="3">
    <source>
        <dbReference type="Proteomes" id="UP000316425"/>
    </source>
</evidence>
<dbReference type="EMBL" id="VMHE01000013">
    <property type="protein sequence ID" value="TSJ64944.1"/>
    <property type="molecule type" value="Genomic_DNA"/>
</dbReference>
<reference evidence="2 3" key="1">
    <citation type="submission" date="2019-07" db="EMBL/GenBank/DDBJ databases">
        <title>Allobacillus sp. nov. SKP isolated from shrimp paste of Euphausiacea.</title>
        <authorList>
            <person name="Kanchanasin P."/>
            <person name="Tanasupawat S."/>
            <person name="Shi W."/>
            <person name="Wu L."/>
            <person name="Ma J."/>
        </authorList>
    </citation>
    <scope>NUCLEOTIDE SEQUENCE [LARGE SCALE GENOMIC DNA]</scope>
    <source>
        <strain evidence="2 3">SKP4-8</strain>
    </source>
</reference>
<dbReference type="OrthoDB" id="9803467at2"/>
<feature type="domain" description="Beta-lactamase-related" evidence="1">
    <location>
        <begin position="46"/>
        <end position="335"/>
    </location>
</feature>
<evidence type="ECO:0000313" key="2">
    <source>
        <dbReference type="EMBL" id="TSJ64944.1"/>
    </source>
</evidence>
<comment type="caution">
    <text evidence="2">The sequence shown here is derived from an EMBL/GenBank/DDBJ whole genome shotgun (WGS) entry which is preliminary data.</text>
</comment>
<dbReference type="InterPro" id="IPR001466">
    <property type="entry name" value="Beta-lactam-related"/>
</dbReference>
<dbReference type="Pfam" id="PF00144">
    <property type="entry name" value="Beta-lactamase"/>
    <property type="match status" value="1"/>
</dbReference>